<dbReference type="SUPFAM" id="SSF47616">
    <property type="entry name" value="GST C-terminal domain-like"/>
    <property type="match status" value="1"/>
</dbReference>
<accession>A0A835UVF9</accession>
<evidence type="ECO:0000313" key="3">
    <source>
        <dbReference type="Proteomes" id="UP000639772"/>
    </source>
</evidence>
<sequence>MKLLRAVGEGQEEAKEFTENLKNLEAELGERKFFGGEVFGFVDIAMVPFTNWFYSCEAICGLKVDEAVPKLAAWANRCRERESVAKTLPDPKKVLESVVDFRKKMGIQ</sequence>
<dbReference type="AlphaFoldDB" id="A0A835UVF9"/>
<dbReference type="InterPro" id="IPR010987">
    <property type="entry name" value="Glutathione-S-Trfase_C-like"/>
</dbReference>
<dbReference type="PANTHER" id="PTHR43968:SF6">
    <property type="entry name" value="GLUTATHIONE S-TRANSFERASE OMEGA"/>
    <property type="match status" value="1"/>
</dbReference>
<dbReference type="Pfam" id="PF00043">
    <property type="entry name" value="GST_C"/>
    <property type="match status" value="1"/>
</dbReference>
<dbReference type="GO" id="GO:0005737">
    <property type="term" value="C:cytoplasm"/>
    <property type="evidence" value="ECO:0007669"/>
    <property type="project" value="TreeGrafter"/>
</dbReference>
<dbReference type="InterPro" id="IPR004046">
    <property type="entry name" value="GST_C"/>
</dbReference>
<dbReference type="GO" id="GO:0006749">
    <property type="term" value="P:glutathione metabolic process"/>
    <property type="evidence" value="ECO:0007669"/>
    <property type="project" value="InterPro"/>
</dbReference>
<name>A0A835UVF9_VANPL</name>
<dbReference type="InterPro" id="IPR036282">
    <property type="entry name" value="Glutathione-S-Trfase_C_sf"/>
</dbReference>
<proteinExistence type="predicted"/>
<dbReference type="GO" id="GO:0004364">
    <property type="term" value="F:glutathione transferase activity"/>
    <property type="evidence" value="ECO:0007669"/>
    <property type="project" value="InterPro"/>
</dbReference>
<dbReference type="InterPro" id="IPR050983">
    <property type="entry name" value="GST_Omega/HSP26"/>
</dbReference>
<comment type="caution">
    <text evidence="2">The sequence shown here is derived from an EMBL/GenBank/DDBJ whole genome shotgun (WGS) entry which is preliminary data.</text>
</comment>
<feature type="domain" description="GST C-terminal" evidence="1">
    <location>
        <begin position="1"/>
        <end position="101"/>
    </location>
</feature>
<dbReference type="Gene3D" id="1.20.1050.10">
    <property type="match status" value="1"/>
</dbReference>
<gene>
    <name evidence="2" type="ORF">HPP92_015163</name>
</gene>
<organism evidence="2 3">
    <name type="scientific">Vanilla planifolia</name>
    <name type="common">Vanilla</name>
    <dbReference type="NCBI Taxonomy" id="51239"/>
    <lineage>
        <taxon>Eukaryota</taxon>
        <taxon>Viridiplantae</taxon>
        <taxon>Streptophyta</taxon>
        <taxon>Embryophyta</taxon>
        <taxon>Tracheophyta</taxon>
        <taxon>Spermatophyta</taxon>
        <taxon>Magnoliopsida</taxon>
        <taxon>Liliopsida</taxon>
        <taxon>Asparagales</taxon>
        <taxon>Orchidaceae</taxon>
        <taxon>Vanilloideae</taxon>
        <taxon>Vanilleae</taxon>
        <taxon>Vanilla</taxon>
    </lineage>
</organism>
<dbReference type="Proteomes" id="UP000639772">
    <property type="component" value="Chromosome 7"/>
</dbReference>
<reference evidence="2 3" key="1">
    <citation type="journal article" date="2020" name="Nat. Food">
        <title>A phased Vanilla planifolia genome enables genetic improvement of flavour and production.</title>
        <authorList>
            <person name="Hasing T."/>
            <person name="Tang H."/>
            <person name="Brym M."/>
            <person name="Khazi F."/>
            <person name="Huang T."/>
            <person name="Chambers A.H."/>
        </authorList>
    </citation>
    <scope>NUCLEOTIDE SEQUENCE [LARGE SCALE GENOMIC DNA]</scope>
    <source>
        <tissue evidence="2">Leaf</tissue>
    </source>
</reference>
<dbReference type="EMBL" id="JADCNM010000007">
    <property type="protein sequence ID" value="KAG0475477.1"/>
    <property type="molecule type" value="Genomic_DNA"/>
</dbReference>
<evidence type="ECO:0000259" key="1">
    <source>
        <dbReference type="PROSITE" id="PS50405"/>
    </source>
</evidence>
<evidence type="ECO:0000313" key="2">
    <source>
        <dbReference type="EMBL" id="KAG0475477.1"/>
    </source>
</evidence>
<dbReference type="CDD" id="cd03185">
    <property type="entry name" value="GST_C_Tau"/>
    <property type="match status" value="1"/>
</dbReference>
<dbReference type="PANTHER" id="PTHR43968">
    <property type="match status" value="1"/>
</dbReference>
<dbReference type="OrthoDB" id="202840at2759"/>
<dbReference type="InterPro" id="IPR045074">
    <property type="entry name" value="GST_C_Tau"/>
</dbReference>
<protein>
    <recommendedName>
        <fullName evidence="1">GST C-terminal domain-containing protein</fullName>
    </recommendedName>
</protein>
<dbReference type="PROSITE" id="PS50405">
    <property type="entry name" value="GST_CTER"/>
    <property type="match status" value="1"/>
</dbReference>